<proteinExistence type="inferred from homology"/>
<dbReference type="AlphaFoldDB" id="E1R976"/>
<dbReference type="Gene3D" id="3.10.310.30">
    <property type="match status" value="1"/>
</dbReference>
<keyword evidence="12" id="KW-1185">Reference proteome</keyword>
<dbReference type="Pfam" id="PF01368">
    <property type="entry name" value="DHH"/>
    <property type="match status" value="1"/>
</dbReference>
<dbReference type="GO" id="GO:0000166">
    <property type="term" value="F:nucleotide binding"/>
    <property type="evidence" value="ECO:0007669"/>
    <property type="project" value="UniProtKB-KW"/>
</dbReference>
<dbReference type="Gene3D" id="3.10.580.10">
    <property type="entry name" value="CBS-domain"/>
    <property type="match status" value="1"/>
</dbReference>
<comment type="cofactor">
    <cofactor evidence="1">
        <name>Mg(2+)</name>
        <dbReference type="ChEBI" id="CHEBI:18420"/>
    </cofactor>
</comment>
<keyword evidence="6" id="KW-0547">Nucleotide-binding</keyword>
<evidence type="ECO:0000313" key="11">
    <source>
        <dbReference type="EMBL" id="ADK83045.1"/>
    </source>
</evidence>
<dbReference type="Pfam" id="PF00571">
    <property type="entry name" value="CBS"/>
    <property type="match status" value="2"/>
</dbReference>
<dbReference type="STRING" id="573413.Spirs_3960"/>
<keyword evidence="9" id="KW-0129">CBS domain</keyword>
<keyword evidence="4" id="KW-0548">Nucleotidyltransferase</keyword>
<dbReference type="InterPro" id="IPR038763">
    <property type="entry name" value="DHH_sf"/>
</dbReference>
<keyword evidence="4" id="KW-0808">Transferase</keyword>
<dbReference type="SUPFAM" id="SSF54631">
    <property type="entry name" value="CBS-domain pair"/>
    <property type="match status" value="1"/>
</dbReference>
<sequence length="451" mass="50664">MEGRMKIIIGHTNMDLDCIGSIVLAKYLFPDHQAIRSRLLHPVARKMHNIYRHKLTFLNPKDLEGETVEKIVIVDTRAMSRVKEYFQFIKNDNYEVEIFDHHPGEAEGFPGALIHSMPCGANTSQIGLKLMQRKIAVDPEDATVALAGIYADTGNFTHENVQEVDFSVASYLLTCGASLSMVKRFLKPLSGTYQVTLFHELLNRLTYHSIHGHQVITSYWEIETETEGLGAVVEKVFEVENQDLFFATFHFPKKKKTLIIARNQKNTIDLNDILRLFGGGGHPKAGSALVKHEDGRFVHKKLLEHLEEMLAPAITAEELMSSPVHTIRDTASLLEASILLEKLGHTGIPVICETGALAGFITLRDIMKGRRAEQMHSPVKGYMTRNLITAAPETTVREIEEKLFDNNIGHLPIIREGNLAGIVTRTDFLNFAKNEKRKQQRAMQEVGIPVA</sequence>
<evidence type="ECO:0000256" key="6">
    <source>
        <dbReference type="ARBA" id="ARBA00022741"/>
    </source>
</evidence>
<dbReference type="HOGENOM" id="CLU_634182_0_0_12"/>
<keyword evidence="7" id="KW-0460">Magnesium</keyword>
<keyword evidence="3" id="KW-0819">tRNA processing</keyword>
<accession>E1R976</accession>
<evidence type="ECO:0000256" key="5">
    <source>
        <dbReference type="ARBA" id="ARBA00022723"/>
    </source>
</evidence>
<dbReference type="CDD" id="cd02205">
    <property type="entry name" value="CBS_pair_SF"/>
    <property type="match status" value="1"/>
</dbReference>
<keyword evidence="5" id="KW-0479">Metal-binding</keyword>
<name>E1R976_SEDSS</name>
<keyword evidence="8" id="KW-0694">RNA-binding</keyword>
<dbReference type="GO" id="GO:0016779">
    <property type="term" value="F:nucleotidyltransferase activity"/>
    <property type="evidence" value="ECO:0007669"/>
    <property type="project" value="UniProtKB-KW"/>
</dbReference>
<evidence type="ECO:0000256" key="1">
    <source>
        <dbReference type="ARBA" id="ARBA00001946"/>
    </source>
</evidence>
<dbReference type="InterPro" id="IPR000644">
    <property type="entry name" value="CBS_dom"/>
</dbReference>
<dbReference type="GO" id="GO:0008033">
    <property type="term" value="P:tRNA processing"/>
    <property type="evidence" value="ECO:0007669"/>
    <property type="project" value="UniProtKB-KW"/>
</dbReference>
<feature type="domain" description="CBS" evidence="10">
    <location>
        <begin position="320"/>
        <end position="379"/>
    </location>
</feature>
<dbReference type="eggNOG" id="COG0517">
    <property type="taxonomic scope" value="Bacteria"/>
</dbReference>
<evidence type="ECO:0000256" key="4">
    <source>
        <dbReference type="ARBA" id="ARBA00022695"/>
    </source>
</evidence>
<reference evidence="11 12" key="1">
    <citation type="journal article" date="2010" name="Stand. Genomic Sci.">
        <title>Complete genome sequence of Spirochaeta smaragdinae type strain (SEBR 4228).</title>
        <authorList>
            <person name="Mavromatis K."/>
            <person name="Yasawong M."/>
            <person name="Chertkov O."/>
            <person name="Lapidus A."/>
            <person name="Lucas S."/>
            <person name="Nolan M."/>
            <person name="Del Rio T.G."/>
            <person name="Tice H."/>
            <person name="Cheng J.F."/>
            <person name="Pitluck S."/>
            <person name="Liolios K."/>
            <person name="Ivanova N."/>
            <person name="Tapia R."/>
            <person name="Han C."/>
            <person name="Bruce D."/>
            <person name="Goodwin L."/>
            <person name="Pati A."/>
            <person name="Chen A."/>
            <person name="Palaniappan K."/>
            <person name="Land M."/>
            <person name="Hauser L."/>
            <person name="Chang Y.J."/>
            <person name="Jeffries C.D."/>
            <person name="Detter J.C."/>
            <person name="Rohde M."/>
            <person name="Brambilla E."/>
            <person name="Spring S."/>
            <person name="Goker M."/>
            <person name="Sikorski J."/>
            <person name="Woyke T."/>
            <person name="Bristow J."/>
            <person name="Eisen J.A."/>
            <person name="Markowitz V."/>
            <person name="Hugenholtz P."/>
            <person name="Klenk H.P."/>
            <person name="Kyrpides N.C."/>
        </authorList>
    </citation>
    <scope>NUCLEOTIDE SEQUENCE [LARGE SCALE GENOMIC DNA]</scope>
    <source>
        <strain evidence="12">DSM 11293 / JCM 15392 / SEBR 4228</strain>
    </source>
</reference>
<dbReference type="PANTHER" id="PTHR47788:SF1">
    <property type="entry name" value="A-ADDING TRNA NUCLEOTIDYLTRANSFERASE"/>
    <property type="match status" value="1"/>
</dbReference>
<evidence type="ECO:0000256" key="7">
    <source>
        <dbReference type="ARBA" id="ARBA00022842"/>
    </source>
</evidence>
<dbReference type="PROSITE" id="PS51371">
    <property type="entry name" value="CBS"/>
    <property type="match status" value="2"/>
</dbReference>
<dbReference type="SMART" id="SM00116">
    <property type="entry name" value="CBS"/>
    <property type="match status" value="2"/>
</dbReference>
<dbReference type="GO" id="GO:0003723">
    <property type="term" value="F:RNA binding"/>
    <property type="evidence" value="ECO:0007669"/>
    <property type="project" value="UniProtKB-KW"/>
</dbReference>
<dbReference type="KEGG" id="ssm:Spirs_3960"/>
<dbReference type="Proteomes" id="UP000002318">
    <property type="component" value="Chromosome"/>
</dbReference>
<feature type="domain" description="CBS" evidence="10">
    <location>
        <begin position="383"/>
        <end position="439"/>
    </location>
</feature>
<evidence type="ECO:0000259" key="10">
    <source>
        <dbReference type="PROSITE" id="PS51371"/>
    </source>
</evidence>
<evidence type="ECO:0000256" key="3">
    <source>
        <dbReference type="ARBA" id="ARBA00022694"/>
    </source>
</evidence>
<dbReference type="CDD" id="cd04595">
    <property type="entry name" value="CBS_pair_DHH_polyA_Pol_assoc"/>
    <property type="match status" value="1"/>
</dbReference>
<comment type="similarity">
    <text evidence="2">Belongs to the tRNA nucleotidyltransferase/poly(A) polymerase family.</text>
</comment>
<dbReference type="eggNOG" id="COG0618">
    <property type="taxonomic scope" value="Bacteria"/>
</dbReference>
<dbReference type="EMBL" id="CP002116">
    <property type="protein sequence ID" value="ADK83045.1"/>
    <property type="molecule type" value="Genomic_DNA"/>
</dbReference>
<dbReference type="InterPro" id="IPR046342">
    <property type="entry name" value="CBS_dom_sf"/>
</dbReference>
<protein>
    <submittedName>
        <fullName evidence="11">CBS domain containing protein</fullName>
    </submittedName>
</protein>
<dbReference type="PANTHER" id="PTHR47788">
    <property type="entry name" value="POLYA POLYMERASE"/>
    <property type="match status" value="1"/>
</dbReference>
<organism evidence="11 12">
    <name type="scientific">Sediminispirochaeta smaragdinae (strain DSM 11293 / JCM 15392 / SEBR 4228)</name>
    <name type="common">Spirochaeta smaragdinae</name>
    <dbReference type="NCBI Taxonomy" id="573413"/>
    <lineage>
        <taxon>Bacteria</taxon>
        <taxon>Pseudomonadati</taxon>
        <taxon>Spirochaetota</taxon>
        <taxon>Spirochaetia</taxon>
        <taxon>Spirochaetales</taxon>
        <taxon>Spirochaetaceae</taxon>
        <taxon>Sediminispirochaeta</taxon>
    </lineage>
</organism>
<evidence type="ECO:0000256" key="2">
    <source>
        <dbReference type="ARBA" id="ARBA00007265"/>
    </source>
</evidence>
<gene>
    <name evidence="11" type="ordered locus">Spirs_3960</name>
</gene>
<evidence type="ECO:0000256" key="9">
    <source>
        <dbReference type="PROSITE-ProRule" id="PRU00703"/>
    </source>
</evidence>
<dbReference type="SUPFAM" id="SSF64182">
    <property type="entry name" value="DHH phosphoesterases"/>
    <property type="match status" value="1"/>
</dbReference>
<dbReference type="Gene3D" id="3.90.1640.10">
    <property type="entry name" value="inorganic pyrophosphatase (n-terminal core)"/>
    <property type="match status" value="1"/>
</dbReference>
<evidence type="ECO:0000256" key="8">
    <source>
        <dbReference type="ARBA" id="ARBA00022884"/>
    </source>
</evidence>
<dbReference type="GO" id="GO:0046872">
    <property type="term" value="F:metal ion binding"/>
    <property type="evidence" value="ECO:0007669"/>
    <property type="project" value="UniProtKB-KW"/>
</dbReference>
<dbReference type="InterPro" id="IPR001667">
    <property type="entry name" value="DDH_dom"/>
</dbReference>
<dbReference type="InterPro" id="IPR052390">
    <property type="entry name" value="tRNA_nt/polyA_polymerase"/>
</dbReference>
<evidence type="ECO:0000313" key="12">
    <source>
        <dbReference type="Proteomes" id="UP000002318"/>
    </source>
</evidence>